<reference evidence="8" key="1">
    <citation type="submission" date="2018-04" db="EMBL/GenBank/DDBJ databases">
        <authorList>
            <person name="Go L.Y."/>
            <person name="Mitchell J.A."/>
        </authorList>
    </citation>
    <scope>NUCLEOTIDE SEQUENCE</scope>
    <source>
        <strain evidence="8">ARTV</strain>
    </source>
</reference>
<dbReference type="InterPro" id="IPR011010">
    <property type="entry name" value="DNA_brk_join_enz"/>
</dbReference>
<dbReference type="InterPro" id="IPR015094">
    <property type="entry name" value="Integrase_lambda-typ_DNA-bd_N"/>
</dbReference>
<dbReference type="Gene3D" id="3.30.160.60">
    <property type="entry name" value="Classic Zinc Finger"/>
    <property type="match status" value="1"/>
</dbReference>
<dbReference type="Gene3D" id="1.10.150.130">
    <property type="match status" value="1"/>
</dbReference>
<dbReference type="SUPFAM" id="SSF56349">
    <property type="entry name" value="DNA breaking-rejoining enzymes"/>
    <property type="match status" value="1"/>
</dbReference>
<dbReference type="Pfam" id="PF00589">
    <property type="entry name" value="Phage_integrase"/>
    <property type="match status" value="1"/>
</dbReference>
<evidence type="ECO:0000256" key="4">
    <source>
        <dbReference type="ARBA" id="ARBA00023172"/>
    </source>
</evidence>
<feature type="domain" description="Tyr recombinase" evidence="6">
    <location>
        <begin position="174"/>
        <end position="347"/>
    </location>
</feature>
<evidence type="ECO:0000259" key="6">
    <source>
        <dbReference type="PROSITE" id="PS51898"/>
    </source>
</evidence>
<dbReference type="PROSITE" id="PS51898">
    <property type="entry name" value="TYR_RECOMBINASE"/>
    <property type="match status" value="1"/>
</dbReference>
<dbReference type="Pfam" id="PF09003">
    <property type="entry name" value="Arm-DNA-bind_1"/>
    <property type="match status" value="1"/>
</dbReference>
<name>A0A3B0M1E9_9GAMM</name>
<dbReference type="InterPro" id="IPR050808">
    <property type="entry name" value="Phage_Integrase"/>
</dbReference>
<dbReference type="Pfam" id="PF02899">
    <property type="entry name" value="Phage_int_SAM_1"/>
    <property type="match status" value="1"/>
</dbReference>
<dbReference type="AlphaFoldDB" id="A0A3B0M1E9"/>
<dbReference type="SUPFAM" id="SSF54171">
    <property type="entry name" value="DNA-binding domain"/>
    <property type="match status" value="1"/>
</dbReference>
<feature type="domain" description="Core-binding (CB)" evidence="7">
    <location>
        <begin position="73"/>
        <end position="154"/>
    </location>
</feature>
<dbReference type="InterPro" id="IPR013762">
    <property type="entry name" value="Integrase-like_cat_sf"/>
</dbReference>
<dbReference type="GO" id="GO:0003677">
    <property type="term" value="F:DNA binding"/>
    <property type="evidence" value="ECO:0007669"/>
    <property type="project" value="UniProtKB-UniRule"/>
</dbReference>
<proteinExistence type="inferred from homology"/>
<dbReference type="Gene3D" id="1.10.443.10">
    <property type="entry name" value="Intergrase catalytic core"/>
    <property type="match status" value="1"/>
</dbReference>
<keyword evidence="2" id="KW-0229">DNA integration</keyword>
<evidence type="ECO:0008006" key="9">
    <source>
        <dbReference type="Google" id="ProtNLM"/>
    </source>
</evidence>
<dbReference type="InterPro" id="IPR002104">
    <property type="entry name" value="Integrase_catalytic"/>
</dbReference>
<organism evidence="8">
    <name type="scientific">Arsenophonus endosymbiont of Trialeurodes vaporariorum</name>
    <dbReference type="NCBI Taxonomy" id="235567"/>
    <lineage>
        <taxon>Bacteria</taxon>
        <taxon>Pseudomonadati</taxon>
        <taxon>Pseudomonadota</taxon>
        <taxon>Gammaproteobacteria</taxon>
        <taxon>Enterobacterales</taxon>
        <taxon>Morganellaceae</taxon>
        <taxon>Arsenophonus</taxon>
    </lineage>
</organism>
<evidence type="ECO:0000259" key="7">
    <source>
        <dbReference type="PROSITE" id="PS51900"/>
    </source>
</evidence>
<evidence type="ECO:0000256" key="2">
    <source>
        <dbReference type="ARBA" id="ARBA00022908"/>
    </source>
</evidence>
<dbReference type="GO" id="GO:0006310">
    <property type="term" value="P:DNA recombination"/>
    <property type="evidence" value="ECO:0007669"/>
    <property type="project" value="UniProtKB-KW"/>
</dbReference>
<keyword evidence="4" id="KW-0233">DNA recombination</keyword>
<dbReference type="PROSITE" id="PS51900">
    <property type="entry name" value="CB"/>
    <property type="match status" value="1"/>
</dbReference>
<evidence type="ECO:0000256" key="5">
    <source>
        <dbReference type="PROSITE-ProRule" id="PRU01248"/>
    </source>
</evidence>
<evidence type="ECO:0000256" key="3">
    <source>
        <dbReference type="ARBA" id="ARBA00023125"/>
    </source>
</evidence>
<dbReference type="GO" id="GO:0008907">
    <property type="term" value="F:integrase activity"/>
    <property type="evidence" value="ECO:0007669"/>
    <property type="project" value="InterPro"/>
</dbReference>
<dbReference type="PANTHER" id="PTHR30629">
    <property type="entry name" value="PROPHAGE INTEGRASE"/>
    <property type="match status" value="1"/>
</dbReference>
<dbReference type="EMBL" id="UFQR01000008">
    <property type="protein sequence ID" value="SSW96023.1"/>
    <property type="molecule type" value="Genomic_DNA"/>
</dbReference>
<dbReference type="InterPro" id="IPR010998">
    <property type="entry name" value="Integrase_recombinase_N"/>
</dbReference>
<evidence type="ECO:0000313" key="8">
    <source>
        <dbReference type="EMBL" id="SSW96023.1"/>
    </source>
</evidence>
<comment type="similarity">
    <text evidence="1">Belongs to the 'phage' integrase family.</text>
</comment>
<gene>
    <name evidence="8" type="ORF">ARTV_2207</name>
</gene>
<dbReference type="InterPro" id="IPR004107">
    <property type="entry name" value="Integrase_SAM-like_N"/>
</dbReference>
<dbReference type="InterPro" id="IPR044068">
    <property type="entry name" value="CB"/>
</dbReference>
<dbReference type="InterPro" id="IPR016177">
    <property type="entry name" value="DNA-bd_dom_sf"/>
</dbReference>
<keyword evidence="3 5" id="KW-0238">DNA-binding</keyword>
<dbReference type="PANTHER" id="PTHR30629:SF2">
    <property type="entry name" value="PROPHAGE INTEGRASE INTS-RELATED"/>
    <property type="match status" value="1"/>
</dbReference>
<sequence>MTRIRKIKNRDLPPNLYKRNGYYSYRDPRTRKEYGLGRNKAYAINEAISANQLLLNTEKVKPLTERIDGQGNVYFHEFLERYEDILKTRGLREKTLKDYRQRIGVIRKGFIDAPIQNITTKIIADFLYPFICEGKITTAKVLRISLIDCFKEALASGLVQLNPAELTKTPKIKIQRARLSLDDFNTILSLINDDHHWLSQAIKLALVTGQRVSDIAKMKWTDIYDGKLWIVQQKTETKIAIPLDLEIESTKLINILKNINHAADFVITKNKKQITAVRISTEFTTFRDKTKLAWDGSPPSFHEIRSLSARLYTEKNGSEFTRKLLDHKSAEMTAKYQDDRNTSWIEI</sequence>
<accession>A0A3B0M1E9</accession>
<protein>
    <recommendedName>
        <fullName evidence="9">Tyrosine recombinase XerC</fullName>
    </recommendedName>
</protein>
<evidence type="ECO:0000256" key="1">
    <source>
        <dbReference type="ARBA" id="ARBA00008857"/>
    </source>
</evidence>